<evidence type="ECO:0000256" key="3">
    <source>
        <dbReference type="ARBA" id="ARBA00022842"/>
    </source>
</evidence>
<dbReference type="Pfam" id="PF08282">
    <property type="entry name" value="Hydrolase_3"/>
    <property type="match status" value="1"/>
</dbReference>
<dbReference type="AlphaFoldDB" id="A0A927GWQ2"/>
<dbReference type="SFLD" id="SFLDS00003">
    <property type="entry name" value="Haloacid_Dehalogenase"/>
    <property type="match status" value="1"/>
</dbReference>
<dbReference type="SUPFAM" id="SSF56784">
    <property type="entry name" value="HAD-like"/>
    <property type="match status" value="1"/>
</dbReference>
<sequence length="297" mass="32324">MSESVLTSVWASVMVFSDMDGTLLDHHSYDYSAAQAALDRLAALNIPLILNTSKTRPEVLAWQKRLGLHTAFIVENGAAAYLPKTLISADELAEYSAANKGIAIADAEDFWQVAMSAPRAQIIDACHALRERGNYQFEGFSDFSVAQLCDITGLAPIDAEQAMAREFSEPICWQDTDARWQEFETEIAKRGLHALKGGRFTHIMGATDKGVAMLKLAALLCPEQSTITIALGDSHNDVAMLKAASYAVVIRSPSHPPPAVSDPQGEVMLSEEFGPAGWSSCMQYLLDKLESDSNIQN</sequence>
<protein>
    <submittedName>
        <fullName evidence="4">HAD-IIB family hydrolase</fullName>
    </submittedName>
</protein>
<reference evidence="4" key="1">
    <citation type="submission" date="2020-09" db="EMBL/GenBank/DDBJ databases">
        <authorList>
            <person name="Yoon J.-W."/>
        </authorList>
    </citation>
    <scope>NUCLEOTIDE SEQUENCE</scope>
    <source>
        <strain evidence="4">KMU-158</strain>
    </source>
</reference>
<keyword evidence="1" id="KW-0479">Metal-binding</keyword>
<dbReference type="SFLD" id="SFLDG01140">
    <property type="entry name" value="C2.B:_Phosphomannomutase_and_P"/>
    <property type="match status" value="1"/>
</dbReference>
<dbReference type="Gene3D" id="3.30.980.20">
    <property type="entry name" value="Putative mannosyl-3-phosphoglycerate phosphatase, domain 2"/>
    <property type="match status" value="1"/>
</dbReference>
<keyword evidence="2 4" id="KW-0378">Hydrolase</keyword>
<dbReference type="Gene3D" id="3.40.50.1000">
    <property type="entry name" value="HAD superfamily/HAD-like"/>
    <property type="match status" value="1"/>
</dbReference>
<accession>A0A927GWQ2</accession>
<dbReference type="InterPro" id="IPR006379">
    <property type="entry name" value="HAD-SF_hydro_IIB"/>
</dbReference>
<dbReference type="PANTHER" id="PTHR10000">
    <property type="entry name" value="PHOSPHOSERINE PHOSPHATASE"/>
    <property type="match status" value="1"/>
</dbReference>
<dbReference type="EMBL" id="JACXLD010000009">
    <property type="protein sequence ID" value="MBD2859996.1"/>
    <property type="molecule type" value="Genomic_DNA"/>
</dbReference>
<evidence type="ECO:0000256" key="1">
    <source>
        <dbReference type="ARBA" id="ARBA00022723"/>
    </source>
</evidence>
<keyword evidence="3" id="KW-0460">Magnesium</keyword>
<dbReference type="PANTHER" id="PTHR10000:SF8">
    <property type="entry name" value="HAD SUPERFAMILY HYDROLASE-LIKE, TYPE 3"/>
    <property type="match status" value="1"/>
</dbReference>
<dbReference type="GO" id="GO:0000287">
    <property type="term" value="F:magnesium ion binding"/>
    <property type="evidence" value="ECO:0007669"/>
    <property type="project" value="TreeGrafter"/>
</dbReference>
<organism evidence="4 5">
    <name type="scientific">Spongiibacter pelagi</name>
    <dbReference type="NCBI Taxonomy" id="2760804"/>
    <lineage>
        <taxon>Bacteria</taxon>
        <taxon>Pseudomonadati</taxon>
        <taxon>Pseudomonadota</taxon>
        <taxon>Gammaproteobacteria</taxon>
        <taxon>Cellvibrionales</taxon>
        <taxon>Spongiibacteraceae</taxon>
        <taxon>Spongiibacter</taxon>
    </lineage>
</organism>
<dbReference type="NCBIfam" id="TIGR01486">
    <property type="entry name" value="HAD-SF-IIB-MPGP"/>
    <property type="match status" value="1"/>
</dbReference>
<evidence type="ECO:0000256" key="2">
    <source>
        <dbReference type="ARBA" id="ARBA00022801"/>
    </source>
</evidence>
<keyword evidence="5" id="KW-1185">Reference proteome</keyword>
<name>A0A927GWQ2_9GAMM</name>
<dbReference type="InterPro" id="IPR036412">
    <property type="entry name" value="HAD-like_sf"/>
</dbReference>
<comment type="caution">
    <text evidence="4">The sequence shown here is derived from an EMBL/GenBank/DDBJ whole genome shotgun (WGS) entry which is preliminary data.</text>
</comment>
<dbReference type="InterPro" id="IPR006381">
    <property type="entry name" value="HAD-SF-IIB-MPGP"/>
</dbReference>
<evidence type="ECO:0000313" key="5">
    <source>
        <dbReference type="Proteomes" id="UP000610558"/>
    </source>
</evidence>
<dbReference type="GO" id="GO:0050531">
    <property type="term" value="F:mannosyl-3-phosphoglycerate phosphatase activity"/>
    <property type="evidence" value="ECO:0007669"/>
    <property type="project" value="InterPro"/>
</dbReference>
<evidence type="ECO:0000313" key="4">
    <source>
        <dbReference type="EMBL" id="MBD2859996.1"/>
    </source>
</evidence>
<dbReference type="GO" id="GO:0051479">
    <property type="term" value="P:mannosylglycerate biosynthetic process"/>
    <property type="evidence" value="ECO:0007669"/>
    <property type="project" value="InterPro"/>
</dbReference>
<dbReference type="SFLD" id="SFLDG01142">
    <property type="entry name" value="C2.B.2:_Mannosyl-3-phosphoglyc"/>
    <property type="match status" value="1"/>
</dbReference>
<dbReference type="RefSeq" id="WP_190766414.1">
    <property type="nucleotide sequence ID" value="NZ_JACXLD010000009.1"/>
</dbReference>
<gene>
    <name evidence="4" type="ORF">IB286_13385</name>
</gene>
<proteinExistence type="predicted"/>
<dbReference type="InterPro" id="IPR023214">
    <property type="entry name" value="HAD_sf"/>
</dbReference>
<dbReference type="NCBIfam" id="TIGR01484">
    <property type="entry name" value="HAD-SF-IIB"/>
    <property type="match status" value="1"/>
</dbReference>
<dbReference type="Proteomes" id="UP000610558">
    <property type="component" value="Unassembled WGS sequence"/>
</dbReference>
<dbReference type="GO" id="GO:0005829">
    <property type="term" value="C:cytosol"/>
    <property type="evidence" value="ECO:0007669"/>
    <property type="project" value="TreeGrafter"/>
</dbReference>